<evidence type="ECO:0000256" key="11">
    <source>
        <dbReference type="ARBA" id="ARBA00023137"/>
    </source>
</evidence>
<evidence type="ECO:0000256" key="13">
    <source>
        <dbReference type="ARBA" id="ARBA00061333"/>
    </source>
</evidence>
<evidence type="ECO:0000256" key="17">
    <source>
        <dbReference type="SAM" id="MobiDB-lite"/>
    </source>
</evidence>
<feature type="domain" description="Protein kinase" evidence="19">
    <location>
        <begin position="141"/>
        <end position="403"/>
    </location>
</feature>
<dbReference type="SMART" id="SM00219">
    <property type="entry name" value="TyrKc"/>
    <property type="match status" value="1"/>
</dbReference>
<evidence type="ECO:0000256" key="16">
    <source>
        <dbReference type="RuleBase" id="RU362096"/>
    </source>
</evidence>
<evidence type="ECO:0000256" key="8">
    <source>
        <dbReference type="ARBA" id="ARBA00022840"/>
    </source>
</evidence>
<dbReference type="InterPro" id="IPR020635">
    <property type="entry name" value="Tyr_kinase_cat_dom"/>
</dbReference>
<evidence type="ECO:0000256" key="7">
    <source>
        <dbReference type="ARBA" id="ARBA00022777"/>
    </source>
</evidence>
<dbReference type="InterPro" id="IPR036860">
    <property type="entry name" value="SH2_dom_sf"/>
</dbReference>
<dbReference type="PROSITE" id="PS00107">
    <property type="entry name" value="PROTEIN_KINASE_ATP"/>
    <property type="match status" value="1"/>
</dbReference>
<evidence type="ECO:0000313" key="21">
    <source>
        <dbReference type="WBParaSite" id="MBELARI_LOCUS14754"/>
    </source>
</evidence>
<dbReference type="SUPFAM" id="SSF56112">
    <property type="entry name" value="Protein kinase-like (PK-like)"/>
    <property type="match status" value="1"/>
</dbReference>
<comment type="catalytic activity">
    <reaction evidence="12 16">
        <text>L-tyrosyl-[protein] + ATP = O-phospho-L-tyrosyl-[protein] + ADP + H(+)</text>
        <dbReference type="Rhea" id="RHEA:10596"/>
        <dbReference type="Rhea" id="RHEA-COMP:10136"/>
        <dbReference type="Rhea" id="RHEA-COMP:20101"/>
        <dbReference type="ChEBI" id="CHEBI:15378"/>
        <dbReference type="ChEBI" id="CHEBI:30616"/>
        <dbReference type="ChEBI" id="CHEBI:46858"/>
        <dbReference type="ChEBI" id="CHEBI:61978"/>
        <dbReference type="ChEBI" id="CHEBI:456216"/>
        <dbReference type="EC" id="2.7.10.2"/>
    </reaction>
</comment>
<dbReference type="EC" id="2.7.10.2" evidence="16"/>
<feature type="binding site" evidence="15">
    <location>
        <position position="173"/>
    </location>
    <ligand>
        <name>ATP</name>
        <dbReference type="ChEBI" id="CHEBI:30616"/>
    </ligand>
</feature>
<evidence type="ECO:0000256" key="9">
    <source>
        <dbReference type="ARBA" id="ARBA00022999"/>
    </source>
</evidence>
<dbReference type="PANTHER" id="PTHR24418">
    <property type="entry name" value="TYROSINE-PROTEIN KINASE"/>
    <property type="match status" value="1"/>
</dbReference>
<reference evidence="21" key="1">
    <citation type="submission" date="2024-02" db="UniProtKB">
        <authorList>
            <consortium name="WormBaseParasite"/>
        </authorList>
    </citation>
    <scope>IDENTIFICATION</scope>
</reference>
<dbReference type="SMART" id="SM00252">
    <property type="entry name" value="SH2"/>
    <property type="match status" value="1"/>
</dbReference>
<dbReference type="GO" id="GO:0005524">
    <property type="term" value="F:ATP binding"/>
    <property type="evidence" value="ECO:0007669"/>
    <property type="project" value="UniProtKB-UniRule"/>
</dbReference>
<evidence type="ECO:0000313" key="20">
    <source>
        <dbReference type="Proteomes" id="UP000887575"/>
    </source>
</evidence>
<evidence type="ECO:0000256" key="1">
    <source>
        <dbReference type="ARBA" id="ARBA00004202"/>
    </source>
</evidence>
<dbReference type="InterPro" id="IPR011009">
    <property type="entry name" value="Kinase-like_dom_sf"/>
</dbReference>
<dbReference type="InterPro" id="IPR017441">
    <property type="entry name" value="Protein_kinase_ATP_BS"/>
</dbReference>
<evidence type="ECO:0000256" key="4">
    <source>
        <dbReference type="ARBA" id="ARBA00022490"/>
    </source>
</evidence>
<name>A0AAF3ELF4_9BILA</name>
<dbReference type="InterPro" id="IPR000980">
    <property type="entry name" value="SH2"/>
</dbReference>
<evidence type="ECO:0000256" key="12">
    <source>
        <dbReference type="ARBA" id="ARBA00051245"/>
    </source>
</evidence>
<accession>A0AAF3ELF4</accession>
<dbReference type="InterPro" id="IPR035849">
    <property type="entry name" value="Fes/Fps/Fer_SH2"/>
</dbReference>
<feature type="compositionally biased region" description="Basic and acidic residues" evidence="17">
    <location>
        <begin position="413"/>
        <end position="425"/>
    </location>
</feature>
<proteinExistence type="inferred from homology"/>
<dbReference type="GO" id="GO:0004715">
    <property type="term" value="F:non-membrane spanning protein tyrosine kinase activity"/>
    <property type="evidence" value="ECO:0007669"/>
    <property type="project" value="UniProtKB-EC"/>
</dbReference>
<evidence type="ECO:0000256" key="10">
    <source>
        <dbReference type="ARBA" id="ARBA00023136"/>
    </source>
</evidence>
<evidence type="ECO:0000259" key="18">
    <source>
        <dbReference type="PROSITE" id="PS50001"/>
    </source>
</evidence>
<evidence type="ECO:0000256" key="15">
    <source>
        <dbReference type="PROSITE-ProRule" id="PRU10141"/>
    </source>
</evidence>
<feature type="domain" description="SH2" evidence="18">
    <location>
        <begin position="35"/>
        <end position="129"/>
    </location>
</feature>
<dbReference type="PROSITE" id="PS50001">
    <property type="entry name" value="SH2"/>
    <property type="match status" value="1"/>
</dbReference>
<dbReference type="FunFam" id="3.30.200.20:FF:000194">
    <property type="entry name" value="protein-tyrosine kinase 2-beta isoform X1"/>
    <property type="match status" value="1"/>
</dbReference>
<dbReference type="InterPro" id="IPR001245">
    <property type="entry name" value="Ser-Thr/Tyr_kinase_cat_dom"/>
</dbReference>
<feature type="region of interest" description="Disordered" evidence="17">
    <location>
        <begin position="402"/>
        <end position="425"/>
    </location>
</feature>
<keyword evidence="6 15" id="KW-0547">Nucleotide-binding</keyword>
<dbReference type="CDD" id="cd00192">
    <property type="entry name" value="PTKc"/>
    <property type="match status" value="1"/>
</dbReference>
<keyword evidence="11 16" id="KW-0829">Tyrosine-protein kinase</keyword>
<dbReference type="InterPro" id="IPR000719">
    <property type="entry name" value="Prot_kinase_dom"/>
</dbReference>
<keyword evidence="7 16" id="KW-0418">Kinase</keyword>
<dbReference type="GO" id="GO:0005886">
    <property type="term" value="C:plasma membrane"/>
    <property type="evidence" value="ECO:0007669"/>
    <property type="project" value="UniProtKB-SubCell"/>
</dbReference>
<keyword evidence="3" id="KW-1003">Cell membrane</keyword>
<evidence type="ECO:0000259" key="19">
    <source>
        <dbReference type="PROSITE" id="PS50011"/>
    </source>
</evidence>
<keyword evidence="9 14" id="KW-0727">SH2 domain</keyword>
<keyword evidence="10" id="KW-0472">Membrane</keyword>
<evidence type="ECO:0000256" key="6">
    <source>
        <dbReference type="ARBA" id="ARBA00022741"/>
    </source>
</evidence>
<keyword evidence="20" id="KW-1185">Reference proteome</keyword>
<dbReference type="Gene3D" id="3.30.505.10">
    <property type="entry name" value="SH2 domain"/>
    <property type="match status" value="1"/>
</dbReference>
<evidence type="ECO:0000256" key="3">
    <source>
        <dbReference type="ARBA" id="ARBA00022475"/>
    </source>
</evidence>
<evidence type="ECO:0000256" key="5">
    <source>
        <dbReference type="ARBA" id="ARBA00022679"/>
    </source>
</evidence>
<dbReference type="InterPro" id="IPR050198">
    <property type="entry name" value="Non-receptor_tyrosine_kinases"/>
</dbReference>
<evidence type="ECO:0000256" key="2">
    <source>
        <dbReference type="ARBA" id="ARBA00004496"/>
    </source>
</evidence>
<dbReference type="Gene3D" id="1.10.510.10">
    <property type="entry name" value="Transferase(Phosphotransferase) domain 1"/>
    <property type="match status" value="1"/>
</dbReference>
<dbReference type="PROSITE" id="PS00109">
    <property type="entry name" value="PROTEIN_KINASE_TYR"/>
    <property type="match status" value="1"/>
</dbReference>
<dbReference type="PRINTS" id="PR00401">
    <property type="entry name" value="SH2DOMAIN"/>
</dbReference>
<keyword evidence="5 16" id="KW-0808">Transferase</keyword>
<dbReference type="Pfam" id="PF07714">
    <property type="entry name" value="PK_Tyr_Ser-Thr"/>
    <property type="match status" value="1"/>
</dbReference>
<evidence type="ECO:0000256" key="14">
    <source>
        <dbReference type="PROSITE-ProRule" id="PRU00191"/>
    </source>
</evidence>
<comment type="similarity">
    <text evidence="13">Belongs to the protein kinase superfamily. Tyr protein kinase family. Fes/fps subfamily.</text>
</comment>
<dbReference type="GO" id="GO:0005737">
    <property type="term" value="C:cytoplasm"/>
    <property type="evidence" value="ECO:0007669"/>
    <property type="project" value="UniProtKB-SubCell"/>
</dbReference>
<organism evidence="20 21">
    <name type="scientific">Mesorhabditis belari</name>
    <dbReference type="NCBI Taxonomy" id="2138241"/>
    <lineage>
        <taxon>Eukaryota</taxon>
        <taxon>Metazoa</taxon>
        <taxon>Ecdysozoa</taxon>
        <taxon>Nematoda</taxon>
        <taxon>Chromadorea</taxon>
        <taxon>Rhabditida</taxon>
        <taxon>Rhabditina</taxon>
        <taxon>Rhabditomorpha</taxon>
        <taxon>Rhabditoidea</taxon>
        <taxon>Rhabditidae</taxon>
        <taxon>Mesorhabditinae</taxon>
        <taxon>Mesorhabditis</taxon>
    </lineage>
</organism>
<dbReference type="AlphaFoldDB" id="A0AAF3ELF4"/>
<dbReference type="PROSITE" id="PS50011">
    <property type="entry name" value="PROTEIN_KINASE_DOM"/>
    <property type="match status" value="1"/>
</dbReference>
<keyword evidence="4" id="KW-0963">Cytoplasm</keyword>
<keyword evidence="8 15" id="KW-0067">ATP-binding</keyword>
<sequence length="443" mass="50192">MAVKSKERSQKKPSSVNFIVKSLSGIPDGVEHEVWFHGLLPREDITLLLKEKGQFLVRQTEPMQGQGLKAVLSVFWLGKARHFIINKTSDGKVCIGKERFDNVDDLVRFHQTRKVPLTEGSGALLVTPVPKQDWELHHDQIQLGSLLGEGAFGGVYEGYMTLANGDRIKVAAKVHKGKEMSKTAIKEICKEARIMRRYEHKNIVKFHGVAIAMEPIMLIMELVDGGALDKYLEKKGAEISAIKKLNMCCDASCGLEYLHKNECIHRDLAARNCLLSNEIVKISDFGLSREMADREARYKIKDLKQRLPIRWLAPETLKDGSYSTKTDVYSFGVLMWEIFKNGAIPYAEMTVQEVNVYVKKGNRLPAPDMMPMVARDVMLKKCFSENPDKRVTMTEIRRSLEKTCRRSSSANKSKYDKSSKDFGLSKESKSVWENKMTPDISTN</sequence>
<dbReference type="FunFam" id="3.30.505.10:FF:000051">
    <property type="entry name" value="Tyrosine-protein kinase"/>
    <property type="match status" value="1"/>
</dbReference>
<comment type="subcellular location">
    <subcellularLocation>
        <location evidence="1">Cell membrane</location>
        <topology evidence="1">Peripheral membrane protein</topology>
    </subcellularLocation>
    <subcellularLocation>
        <location evidence="2">Cytoplasm</location>
    </subcellularLocation>
</comment>
<dbReference type="CDD" id="cd10361">
    <property type="entry name" value="SH2_Fps_family"/>
    <property type="match status" value="1"/>
</dbReference>
<dbReference type="PRINTS" id="PR00109">
    <property type="entry name" value="TYRKINASE"/>
</dbReference>
<dbReference type="Pfam" id="PF00017">
    <property type="entry name" value="SH2"/>
    <property type="match status" value="1"/>
</dbReference>
<dbReference type="Gene3D" id="3.30.200.20">
    <property type="entry name" value="Phosphorylase Kinase, domain 1"/>
    <property type="match status" value="1"/>
</dbReference>
<dbReference type="InterPro" id="IPR008266">
    <property type="entry name" value="Tyr_kinase_AS"/>
</dbReference>
<dbReference type="WBParaSite" id="MBELARI_LOCUS14754">
    <property type="protein sequence ID" value="MBELARI_LOCUS14754"/>
    <property type="gene ID" value="MBELARI_LOCUS14754"/>
</dbReference>
<dbReference type="SUPFAM" id="SSF55550">
    <property type="entry name" value="SH2 domain"/>
    <property type="match status" value="1"/>
</dbReference>
<dbReference type="Proteomes" id="UP000887575">
    <property type="component" value="Unassembled WGS sequence"/>
</dbReference>
<protein>
    <recommendedName>
        <fullName evidence="16">Tyrosine-protein kinase</fullName>
        <ecNumber evidence="16">2.7.10.2</ecNumber>
    </recommendedName>
</protein>